<name>A0ABT2ZES6_9RHOB</name>
<sequence length="433" mass="46571">MPRRQKSPALRGSILLGLVALSLFVGATVPASVFMSIDGALILSGRVQNMPEPVQVQVVDGGVLLDVTVSPGQRVRQGETVARLDASSLAAERDLLRRERFEAALRREVYLAEKAGRATLDLTCCGDATVSDPVWASARRAAALDLFDARRDSRRADMDVLIAQLQDATSRREGLEAERTILERRVSLAARDRAQVARLADAGLALAYRVGALEREEADIAGAIARLDAAIHQAQRNGQAAAQEIDARRASWRRETEESLAEADHEAVLLGARIAEVDRRIARSRIVAPVGGTVVDQPPVPGAVLAAGQVVVTLAPAGAALRVIAPIDPGDMDAVRSGQPARLRLTAFSGAMTPEIPARLEKLSVMPLTDERSGRLYYEARFKPEAAALESLPRPGLLSAMPVEIFVRTEPRTPLTFLSRALSDYFARALRGG</sequence>
<dbReference type="InterPro" id="IPR050739">
    <property type="entry name" value="MFP"/>
</dbReference>
<dbReference type="Pfam" id="PF25994">
    <property type="entry name" value="HH_AprE"/>
    <property type="match status" value="1"/>
</dbReference>
<dbReference type="EMBL" id="JAOWKY010000003">
    <property type="protein sequence ID" value="MCV2869640.1"/>
    <property type="molecule type" value="Genomic_DNA"/>
</dbReference>
<dbReference type="PANTHER" id="PTHR30386:SF17">
    <property type="entry name" value="ALKALINE PROTEASE SECRETION PROTEIN APRE"/>
    <property type="match status" value="1"/>
</dbReference>
<dbReference type="Pfam" id="PF26002">
    <property type="entry name" value="Beta-barrel_AprE"/>
    <property type="match status" value="1"/>
</dbReference>
<organism evidence="4 5">
    <name type="scientific">Albidovulum marisflavi</name>
    <dbReference type="NCBI Taxonomy" id="2984159"/>
    <lineage>
        <taxon>Bacteria</taxon>
        <taxon>Pseudomonadati</taxon>
        <taxon>Pseudomonadota</taxon>
        <taxon>Alphaproteobacteria</taxon>
        <taxon>Rhodobacterales</taxon>
        <taxon>Paracoccaceae</taxon>
        <taxon>Albidovulum</taxon>
    </lineage>
</organism>
<dbReference type="Proteomes" id="UP001652542">
    <property type="component" value="Unassembled WGS sequence"/>
</dbReference>
<keyword evidence="5" id="KW-1185">Reference proteome</keyword>
<accession>A0ABT2ZES6</accession>
<evidence type="ECO:0000259" key="3">
    <source>
        <dbReference type="Pfam" id="PF26002"/>
    </source>
</evidence>
<gene>
    <name evidence="4" type="ORF">OEW28_13480</name>
</gene>
<feature type="domain" description="AprE-like long alpha-helical hairpin" evidence="2">
    <location>
        <begin position="90"/>
        <end position="275"/>
    </location>
</feature>
<evidence type="ECO:0000313" key="5">
    <source>
        <dbReference type="Proteomes" id="UP001652542"/>
    </source>
</evidence>
<evidence type="ECO:0000256" key="1">
    <source>
        <dbReference type="SAM" id="Coils"/>
    </source>
</evidence>
<dbReference type="InterPro" id="IPR058781">
    <property type="entry name" value="HH_AprE-like"/>
</dbReference>
<feature type="coiled-coil region" evidence="1">
    <location>
        <begin position="158"/>
        <end position="185"/>
    </location>
</feature>
<dbReference type="PRINTS" id="PR01490">
    <property type="entry name" value="RTXTOXIND"/>
</dbReference>
<evidence type="ECO:0000259" key="2">
    <source>
        <dbReference type="Pfam" id="PF25994"/>
    </source>
</evidence>
<protein>
    <submittedName>
        <fullName evidence="4">HlyD family secretion protein</fullName>
    </submittedName>
</protein>
<feature type="domain" description="AprE-like beta-barrel" evidence="3">
    <location>
        <begin position="322"/>
        <end position="410"/>
    </location>
</feature>
<dbReference type="InterPro" id="IPR058982">
    <property type="entry name" value="Beta-barrel_AprE"/>
</dbReference>
<dbReference type="RefSeq" id="WP_263735287.1">
    <property type="nucleotide sequence ID" value="NZ_JAOWKY010000003.1"/>
</dbReference>
<reference evidence="4 5" key="1">
    <citation type="submission" date="2022-10" db="EMBL/GenBank/DDBJ databases">
        <title>Defluviimonas sp. nov., isolated from ocean surface water.</title>
        <authorList>
            <person name="He W."/>
            <person name="Wang L."/>
            <person name="Zhang D.-F."/>
        </authorList>
    </citation>
    <scope>NUCLEOTIDE SEQUENCE [LARGE SCALE GENOMIC DNA]</scope>
    <source>
        <strain evidence="4 5">WL0002</strain>
    </source>
</reference>
<comment type="caution">
    <text evidence="4">The sequence shown here is derived from an EMBL/GenBank/DDBJ whole genome shotgun (WGS) entry which is preliminary data.</text>
</comment>
<evidence type="ECO:0000313" key="4">
    <source>
        <dbReference type="EMBL" id="MCV2869640.1"/>
    </source>
</evidence>
<keyword evidence="1" id="KW-0175">Coiled coil</keyword>
<proteinExistence type="predicted"/>
<dbReference type="PANTHER" id="PTHR30386">
    <property type="entry name" value="MEMBRANE FUSION SUBUNIT OF EMRAB-TOLC MULTIDRUG EFFLUX PUMP"/>
    <property type="match status" value="1"/>
</dbReference>